<evidence type="ECO:0000256" key="1">
    <source>
        <dbReference type="SAM" id="MobiDB-lite"/>
    </source>
</evidence>
<sequence length="1370" mass="155403">MLIYAKAMLFLWAEAITTACYTQNRSIILLRHGKTPYELLHNKPPDLSFLHMFGALCYPTNDSENLGKLQPKADIDFDELTTMAFDHSSSGPALHEMTPATISLGFVPNPSPSTPFVPPSRTDWDTLFQPLLDQLLTPPPSVDLPAPKVLTLIAEVVAPKPAESTGSLSSTTVDQDVAHMNKDSLFGIQIPDNAFESSSLDVIPTVVHTAAPYLEHELVPRPDKVMVITLIMDLQVARLDAIRIFLAYAAHMNMIVYQMDVKTSFMNGILSEEVYVSQPDGFVDQDIPNHVYKLKKDLYGLKHVPRTWYNLLSKFLRSQEFSKGTVDPTLFIRSLKFKILMMGKILFFLGLQISQSPRGVFINQSKYALESLKKYGMESSDPVDTLMVDKSKLDEDPQGKAVDPTHYRGMVGTLMYLTASRPDLTFVVCMCARPKEPIFQVALGVLSITLFYQAFLISVSVPAIYMHEFWATASFHKHCIKFKLNNKRHSFNVDTFKDMLHIYPNLSGQKFVDPSFEEEILAFMRELGYTGNIKSLSDVKVEILPQPRTTFGTTINKYLSDDPILNTMRFIPQHEVVQKYDAIFLDNLTNQAIKESKAYKTYYGLATRKVISKSKYKKLPAQGLENLSKISLTKTEQMKIVTKRSKIDFNSSHASGSGADEGTGVSPGVLDVPTYGSEDEQISWKSSDDKDDDEVSLSKDDDDDAENDDGQDDDNEQSKSDNNGDDFVHPKFSTHDEEEREDEEEKREEKMDEEETNKEEDINELYRDVNVNLKGRDEMTDALLPNVQVIQVIEDTHVIMTAVTPVVQQQSSSVSSGFISNMLKPNSDILIDSILNLNTKSTSLVDVFVTTNVVMPPSFVTTLPPPLIPIKHQVKALKDNFSEFKQTNLYAKAGSSIPGIVDTYLANKMNEAVKTTVQLQSDRLRDEVQDENEDFINKLDKNIKKIIKEQVKVQVKEQVSKILPKIEKLVNEHLEAKVFTHSSHEAKSSHVVAANLSELELKKIPINKMENTVTFKRRRDDEDEDEEPSIGSNRGSKRRRARNEPESSSAPKEKTSKSTGKSKEGSKSHQKSIGKSGQAEEPIHTSDDLEKPAPQEFNTGQQYPHDLRKPLPLIPNSKGHRVIPFDHFINNDLAYLKGGASSRTYVTSVTKTKATDYGHIKWIEDLVSNNIDDDKLYTFKEGDYKRLCLQDIEDMLLFLVQGKLTNLTIKEHLALNVSLRMFTRSIVIQRRVEDLQLGVKSYQKKLNLIRPDTYRSDLKRLPTYSAYPNPRGFIYQNKDKKNELMRIKELHKFSDDTLNDVQTALADILKRIKMKYLPQTFWRNVDKEIAGAMIQVIDKQLKNKRIKRSLEKFVGGRSYEGYFWLLERTI</sequence>
<protein>
    <recommendedName>
        <fullName evidence="3">Reverse transcriptase Ty1/copia-type domain-containing protein</fullName>
    </recommendedName>
</protein>
<feature type="compositionally biased region" description="Acidic residues" evidence="1">
    <location>
        <begin position="689"/>
        <end position="715"/>
    </location>
</feature>
<proteinExistence type="predicted"/>
<feature type="compositionally biased region" description="Basic and acidic residues" evidence="1">
    <location>
        <begin position="1051"/>
        <end position="1067"/>
    </location>
</feature>
<organism evidence="4">
    <name type="scientific">Tanacetum cinerariifolium</name>
    <name type="common">Dalmatian daisy</name>
    <name type="synonym">Chrysanthemum cinerariifolium</name>
    <dbReference type="NCBI Taxonomy" id="118510"/>
    <lineage>
        <taxon>Eukaryota</taxon>
        <taxon>Viridiplantae</taxon>
        <taxon>Streptophyta</taxon>
        <taxon>Embryophyta</taxon>
        <taxon>Tracheophyta</taxon>
        <taxon>Spermatophyta</taxon>
        <taxon>Magnoliopsida</taxon>
        <taxon>eudicotyledons</taxon>
        <taxon>Gunneridae</taxon>
        <taxon>Pentapetalae</taxon>
        <taxon>asterids</taxon>
        <taxon>campanulids</taxon>
        <taxon>Asterales</taxon>
        <taxon>Asteraceae</taxon>
        <taxon>Asteroideae</taxon>
        <taxon>Anthemideae</taxon>
        <taxon>Anthemidinae</taxon>
        <taxon>Tanacetum</taxon>
    </lineage>
</organism>
<dbReference type="EMBL" id="BKCJ010045378">
    <property type="protein sequence ID" value="GEW10675.1"/>
    <property type="molecule type" value="Genomic_DNA"/>
</dbReference>
<gene>
    <name evidence="4" type="ORF">Tci_182651</name>
</gene>
<keyword evidence="2" id="KW-0732">Signal</keyword>
<feature type="compositionally biased region" description="Basic and acidic residues" evidence="1">
    <location>
        <begin position="1081"/>
        <end position="1093"/>
    </location>
</feature>
<feature type="compositionally biased region" description="Acidic residues" evidence="1">
    <location>
        <begin position="738"/>
        <end position="762"/>
    </location>
</feature>
<evidence type="ECO:0000313" key="4">
    <source>
        <dbReference type="EMBL" id="GEW10675.1"/>
    </source>
</evidence>
<dbReference type="PANTHER" id="PTHR35711:SF1">
    <property type="entry name" value="ECTODERMAL, ISOFORM F"/>
    <property type="match status" value="1"/>
</dbReference>
<accession>A0A699GSI4</accession>
<feature type="region of interest" description="Disordered" evidence="1">
    <location>
        <begin position="649"/>
        <end position="762"/>
    </location>
</feature>
<evidence type="ECO:0000259" key="3">
    <source>
        <dbReference type="Pfam" id="PF07727"/>
    </source>
</evidence>
<comment type="caution">
    <text evidence="4">The sequence shown here is derived from an EMBL/GenBank/DDBJ whole genome shotgun (WGS) entry which is preliminary data.</text>
</comment>
<feature type="signal peptide" evidence="2">
    <location>
        <begin position="1"/>
        <end position="19"/>
    </location>
</feature>
<dbReference type="Pfam" id="PF07727">
    <property type="entry name" value="RVT_2"/>
    <property type="match status" value="1"/>
</dbReference>
<name>A0A699GSI4_TANCI</name>
<reference evidence="4" key="1">
    <citation type="journal article" date="2019" name="Sci. Rep.">
        <title>Draft genome of Tanacetum cinerariifolium, the natural source of mosquito coil.</title>
        <authorList>
            <person name="Yamashiro T."/>
            <person name="Shiraishi A."/>
            <person name="Satake H."/>
            <person name="Nakayama K."/>
        </authorList>
    </citation>
    <scope>NUCLEOTIDE SEQUENCE</scope>
</reference>
<dbReference type="InterPro" id="IPR043502">
    <property type="entry name" value="DNA/RNA_pol_sf"/>
</dbReference>
<dbReference type="InterPro" id="IPR013103">
    <property type="entry name" value="RVT_2"/>
</dbReference>
<evidence type="ECO:0000256" key="2">
    <source>
        <dbReference type="SAM" id="SignalP"/>
    </source>
</evidence>
<dbReference type="SUPFAM" id="SSF56672">
    <property type="entry name" value="DNA/RNA polymerases"/>
    <property type="match status" value="1"/>
</dbReference>
<feature type="compositionally biased region" description="Basic and acidic residues" evidence="1">
    <location>
        <begin position="726"/>
        <end position="737"/>
    </location>
</feature>
<feature type="chain" id="PRO_5025656134" description="Reverse transcriptase Ty1/copia-type domain-containing protein" evidence="2">
    <location>
        <begin position="20"/>
        <end position="1370"/>
    </location>
</feature>
<feature type="domain" description="Reverse transcriptase Ty1/copia-type" evidence="3">
    <location>
        <begin position="236"/>
        <end position="334"/>
    </location>
</feature>
<feature type="region of interest" description="Disordered" evidence="1">
    <location>
        <begin position="1015"/>
        <end position="1112"/>
    </location>
</feature>
<dbReference type="PANTHER" id="PTHR35711">
    <property type="entry name" value="EXPRESSED PROTEIN"/>
    <property type="match status" value="1"/>
</dbReference>